<evidence type="ECO:0000313" key="1">
    <source>
        <dbReference type="EMBL" id="KAL0570388.1"/>
    </source>
</evidence>
<protein>
    <submittedName>
        <fullName evidence="1">Uncharacterized protein</fullName>
    </submittedName>
</protein>
<sequence length="215" mass="23855">MDPAPNFRSFSDFWNTFTPSQNGYIDPRPSRSGILGLQSKFKEGVEKLKTIDTKFLGAAFFDNSLDPGLTVEGVGPLRPPLNTRYMQDLDAHRFIPRPGCTEVPPQSLKTYQTEQYLWNASLGQTLEKAWGPLRLPPTFRHDNITIALRSLVVMRGHEIAYIDETNVKGNSSGLVCIVLLPTIASAINLKASYASKPVGFNVKGDFRDKTIAVVL</sequence>
<dbReference type="Proteomes" id="UP001465976">
    <property type="component" value="Unassembled WGS sequence"/>
</dbReference>
<comment type="caution">
    <text evidence="1">The sequence shown here is derived from an EMBL/GenBank/DDBJ whole genome shotgun (WGS) entry which is preliminary data.</text>
</comment>
<accession>A0ABR3F575</accession>
<reference evidence="1 2" key="1">
    <citation type="submission" date="2024-02" db="EMBL/GenBank/DDBJ databases">
        <title>A draft genome for the cacao thread blight pathogen Marasmius crinis-equi.</title>
        <authorList>
            <person name="Cohen S.P."/>
            <person name="Baruah I.K."/>
            <person name="Amoako-Attah I."/>
            <person name="Bukari Y."/>
            <person name="Meinhardt L.W."/>
            <person name="Bailey B.A."/>
        </authorList>
    </citation>
    <scope>NUCLEOTIDE SEQUENCE [LARGE SCALE GENOMIC DNA]</scope>
    <source>
        <strain evidence="1 2">GH-76</strain>
    </source>
</reference>
<dbReference type="EMBL" id="JBAHYK010000943">
    <property type="protein sequence ID" value="KAL0570388.1"/>
    <property type="molecule type" value="Genomic_DNA"/>
</dbReference>
<organism evidence="1 2">
    <name type="scientific">Marasmius crinis-equi</name>
    <dbReference type="NCBI Taxonomy" id="585013"/>
    <lineage>
        <taxon>Eukaryota</taxon>
        <taxon>Fungi</taxon>
        <taxon>Dikarya</taxon>
        <taxon>Basidiomycota</taxon>
        <taxon>Agaricomycotina</taxon>
        <taxon>Agaricomycetes</taxon>
        <taxon>Agaricomycetidae</taxon>
        <taxon>Agaricales</taxon>
        <taxon>Marasmiineae</taxon>
        <taxon>Marasmiaceae</taxon>
        <taxon>Marasmius</taxon>
    </lineage>
</organism>
<evidence type="ECO:0000313" key="2">
    <source>
        <dbReference type="Proteomes" id="UP001465976"/>
    </source>
</evidence>
<gene>
    <name evidence="1" type="ORF">V5O48_011564</name>
</gene>
<feature type="non-terminal residue" evidence="1">
    <location>
        <position position="215"/>
    </location>
</feature>
<keyword evidence="2" id="KW-1185">Reference proteome</keyword>
<name>A0ABR3F575_9AGAR</name>
<proteinExistence type="predicted"/>